<dbReference type="InterPro" id="IPR051143">
    <property type="entry name" value="TrkH_K-transport"/>
</dbReference>
<gene>
    <name evidence="9" type="ORF">V6N11_024809</name>
</gene>
<comment type="caution">
    <text evidence="9">The sequence shown here is derived from an EMBL/GenBank/DDBJ whole genome shotgun (WGS) entry which is preliminary data.</text>
</comment>
<evidence type="ECO:0000256" key="3">
    <source>
        <dbReference type="ARBA" id="ARBA00022448"/>
    </source>
</evidence>
<keyword evidence="7 8" id="KW-0472">Membrane</keyword>
<feature type="transmembrane region" description="Helical" evidence="8">
    <location>
        <begin position="27"/>
        <end position="48"/>
    </location>
</feature>
<feature type="transmembrane region" description="Helical" evidence="8">
    <location>
        <begin position="393"/>
        <end position="411"/>
    </location>
</feature>
<keyword evidence="4 8" id="KW-0812">Transmembrane</keyword>
<keyword evidence="6" id="KW-0406">Ion transport</keyword>
<feature type="transmembrane region" description="Helical" evidence="8">
    <location>
        <begin position="351"/>
        <end position="372"/>
    </location>
</feature>
<keyword evidence="10" id="KW-1185">Reference proteome</keyword>
<organism evidence="9 10">
    <name type="scientific">Hibiscus sabdariffa</name>
    <name type="common">roselle</name>
    <dbReference type="NCBI Taxonomy" id="183260"/>
    <lineage>
        <taxon>Eukaryota</taxon>
        <taxon>Viridiplantae</taxon>
        <taxon>Streptophyta</taxon>
        <taxon>Embryophyta</taxon>
        <taxon>Tracheophyta</taxon>
        <taxon>Spermatophyta</taxon>
        <taxon>Magnoliopsida</taxon>
        <taxon>eudicotyledons</taxon>
        <taxon>Gunneridae</taxon>
        <taxon>Pentapetalae</taxon>
        <taxon>rosids</taxon>
        <taxon>malvids</taxon>
        <taxon>Malvales</taxon>
        <taxon>Malvaceae</taxon>
        <taxon>Malvoideae</taxon>
        <taxon>Hibiscus</taxon>
    </lineage>
</organism>
<dbReference type="PANTHER" id="PTHR31064:SF38">
    <property type="entry name" value="CATION TRANSPORTER HKT1_4-RELATED"/>
    <property type="match status" value="1"/>
</dbReference>
<evidence type="ECO:0000256" key="6">
    <source>
        <dbReference type="ARBA" id="ARBA00023065"/>
    </source>
</evidence>
<evidence type="ECO:0000256" key="1">
    <source>
        <dbReference type="ARBA" id="ARBA00004141"/>
    </source>
</evidence>
<comment type="similarity">
    <text evidence="2">Belongs to the TrkH potassium transport family. HKT (TC 2.A.38.3) subfamily.</text>
</comment>
<keyword evidence="5 8" id="KW-1133">Transmembrane helix</keyword>
<accession>A0ABR2QNR5</accession>
<evidence type="ECO:0000256" key="5">
    <source>
        <dbReference type="ARBA" id="ARBA00022989"/>
    </source>
</evidence>
<evidence type="ECO:0000256" key="8">
    <source>
        <dbReference type="SAM" id="Phobius"/>
    </source>
</evidence>
<evidence type="ECO:0000256" key="2">
    <source>
        <dbReference type="ARBA" id="ARBA00010864"/>
    </source>
</evidence>
<dbReference type="PANTHER" id="PTHR31064">
    <property type="entry name" value="POTASSIUM TRANSPORT PROTEIN DDB_G0292412-RELATED"/>
    <property type="match status" value="1"/>
</dbReference>
<comment type="subcellular location">
    <subcellularLocation>
        <location evidence="1">Membrane</location>
        <topology evidence="1">Multi-pass membrane protein</topology>
    </subcellularLocation>
</comment>
<feature type="transmembrane region" description="Helical" evidence="8">
    <location>
        <begin position="423"/>
        <end position="443"/>
    </location>
</feature>
<evidence type="ECO:0000256" key="7">
    <source>
        <dbReference type="ARBA" id="ARBA00023136"/>
    </source>
</evidence>
<feature type="transmembrane region" description="Helical" evidence="8">
    <location>
        <begin position="195"/>
        <end position="217"/>
    </location>
</feature>
<feature type="transmembrane region" description="Helical" evidence="8">
    <location>
        <begin position="157"/>
        <end position="183"/>
    </location>
</feature>
<keyword evidence="3" id="KW-0813">Transport</keyword>
<name>A0ABR2QNR5_9ROSI</name>
<sequence length="493" mass="54516">MSIFPASSTSKLSNLSKLVPCHCLNPFWPRIFYFLSLSLLGFGVLKALKPRTDSFRPRNLDLFFTSVSSITVSSMSTVEMEAFSDSQLVVITVLMFLGGEVFTSMAALFLRNLKPKLRIFGGKVGNHSLDGGVDGGIPITNPKPETLREEDDQSIKFLSFVVLGYLVAVNLIGVTVVSLYLAIVPSAGSILKKKGLKLLTFSVFTVVSSFTNCGFVPTNENMVVFRKNPGLLLIIIPQILLGNTLFPPCLRFSIWVLGKLGKKVGGNSDYLSKNAGVIGYLHLLPSRRSWCLVATVVGFLVAPVVLFLAMEWNSESLNGMNSFEKIVGVVFQSVNARHAGETIVDISTVSAAILVLATVCMYLPPYATFLFLKDEKEEKNLQKKKERMRKKGVSNIAYLSIFVLLVCITEREKITEDPLNFNVLNIIIEVVSAYGNVGFTMGYSCKRRSIGGANCEDKWYGFVGWWSDGGKTILIAVMFFGRLKNFNMTWRFP</sequence>
<dbReference type="Pfam" id="PF02386">
    <property type="entry name" value="TrkH"/>
    <property type="match status" value="1"/>
</dbReference>
<dbReference type="EMBL" id="JBBPBN010000035">
    <property type="protein sequence ID" value="KAK9002121.1"/>
    <property type="molecule type" value="Genomic_DNA"/>
</dbReference>
<dbReference type="InterPro" id="IPR003445">
    <property type="entry name" value="Cat_transpt"/>
</dbReference>
<evidence type="ECO:0000313" key="10">
    <source>
        <dbReference type="Proteomes" id="UP001396334"/>
    </source>
</evidence>
<protein>
    <submittedName>
        <fullName evidence="9">Uncharacterized protein</fullName>
    </submittedName>
</protein>
<feature type="transmembrane region" description="Helical" evidence="8">
    <location>
        <begin position="88"/>
        <end position="110"/>
    </location>
</feature>
<reference evidence="9 10" key="1">
    <citation type="journal article" date="2024" name="G3 (Bethesda)">
        <title>Genome assembly of Hibiscus sabdariffa L. provides insights into metabolisms of medicinal natural products.</title>
        <authorList>
            <person name="Kim T."/>
        </authorList>
    </citation>
    <scope>NUCLEOTIDE SEQUENCE [LARGE SCALE GENOMIC DNA]</scope>
    <source>
        <strain evidence="9">TK-2024</strain>
        <tissue evidence="9">Old leaves</tissue>
    </source>
</reference>
<dbReference type="Proteomes" id="UP001396334">
    <property type="component" value="Unassembled WGS sequence"/>
</dbReference>
<evidence type="ECO:0000256" key="4">
    <source>
        <dbReference type="ARBA" id="ARBA00022692"/>
    </source>
</evidence>
<proteinExistence type="inferred from homology"/>
<evidence type="ECO:0000313" key="9">
    <source>
        <dbReference type="EMBL" id="KAK9002121.1"/>
    </source>
</evidence>
<feature type="transmembrane region" description="Helical" evidence="8">
    <location>
        <begin position="290"/>
        <end position="310"/>
    </location>
</feature>